<name>A0AAV8QP58_ENSVE</name>
<gene>
    <name evidence="2" type="ORF">OPV22_022130</name>
</gene>
<dbReference type="AlphaFoldDB" id="A0AAV8QP58"/>
<organism evidence="2 3">
    <name type="scientific">Ensete ventricosum</name>
    <name type="common">Abyssinian banana</name>
    <name type="synonym">Musa ensete</name>
    <dbReference type="NCBI Taxonomy" id="4639"/>
    <lineage>
        <taxon>Eukaryota</taxon>
        <taxon>Viridiplantae</taxon>
        <taxon>Streptophyta</taxon>
        <taxon>Embryophyta</taxon>
        <taxon>Tracheophyta</taxon>
        <taxon>Spermatophyta</taxon>
        <taxon>Magnoliopsida</taxon>
        <taxon>Liliopsida</taxon>
        <taxon>Zingiberales</taxon>
        <taxon>Musaceae</taxon>
        <taxon>Ensete</taxon>
    </lineage>
</organism>
<dbReference type="PANTHER" id="PTHR46338">
    <property type="entry name" value="TRANSCRIPTION INITIATION FACTOR TFIID SUBUNIT 8"/>
    <property type="match status" value="1"/>
</dbReference>
<evidence type="ECO:0000256" key="1">
    <source>
        <dbReference type="SAM" id="MobiDB-lite"/>
    </source>
</evidence>
<dbReference type="PANTHER" id="PTHR46338:SF1">
    <property type="entry name" value="TRANSCRIPTION INITIATION FACTOR TFIID SUBUNIT 8"/>
    <property type="match status" value="1"/>
</dbReference>
<dbReference type="GO" id="GO:0005669">
    <property type="term" value="C:transcription factor TFIID complex"/>
    <property type="evidence" value="ECO:0007669"/>
    <property type="project" value="InterPro"/>
</dbReference>
<protein>
    <recommendedName>
        <fullName evidence="4">Bromodomain associated domain-containing protein</fullName>
    </recommendedName>
</protein>
<evidence type="ECO:0000313" key="2">
    <source>
        <dbReference type="EMBL" id="KAJ8478403.1"/>
    </source>
</evidence>
<dbReference type="Proteomes" id="UP001222027">
    <property type="component" value="Unassembled WGS sequence"/>
</dbReference>
<proteinExistence type="predicted"/>
<feature type="region of interest" description="Disordered" evidence="1">
    <location>
        <begin position="1"/>
        <end position="24"/>
    </location>
</feature>
<dbReference type="InterPro" id="IPR037818">
    <property type="entry name" value="TAF8"/>
</dbReference>
<keyword evidence="3" id="KW-1185">Reference proteome</keyword>
<reference evidence="2 3" key="1">
    <citation type="submission" date="2022-12" db="EMBL/GenBank/DDBJ databases">
        <title>Chromosome-scale assembly of the Ensete ventricosum genome.</title>
        <authorList>
            <person name="Dussert Y."/>
            <person name="Stocks J."/>
            <person name="Wendawek A."/>
            <person name="Woldeyes F."/>
            <person name="Nichols R.A."/>
            <person name="Borrell J.S."/>
        </authorList>
    </citation>
    <scope>NUCLEOTIDE SEQUENCE [LARGE SCALE GENOMIC DNA]</scope>
    <source>
        <strain evidence="3">cv. Maze</strain>
        <tissue evidence="2">Seeds</tissue>
    </source>
</reference>
<feature type="compositionally biased region" description="Basic and acidic residues" evidence="1">
    <location>
        <begin position="1"/>
        <end position="10"/>
    </location>
</feature>
<comment type="caution">
    <text evidence="2">The sequence shown here is derived from an EMBL/GenBank/DDBJ whole genome shotgun (WGS) entry which is preliminary data.</text>
</comment>
<sequence length="166" mass="18111">MSDGGKERGKNQQTSSKKSRPSGDADFGLAISKIAVAQICESTGFRGSHLSANDAMAEIADLSLSCGFRGASDVRQCLVSSDVVREIAKFVSTEAEVPFFRSIPRLTVPSSSQRLHRLVITYLIGFRGYLHTAADANADMVEQTRLQMEERPLLSQQMVLAMIREG</sequence>
<accession>A0AAV8QP58</accession>
<evidence type="ECO:0000313" key="3">
    <source>
        <dbReference type="Proteomes" id="UP001222027"/>
    </source>
</evidence>
<evidence type="ECO:0008006" key="4">
    <source>
        <dbReference type="Google" id="ProtNLM"/>
    </source>
</evidence>
<dbReference type="EMBL" id="JAQQAF010000006">
    <property type="protein sequence ID" value="KAJ8478403.1"/>
    <property type="molecule type" value="Genomic_DNA"/>
</dbReference>